<dbReference type="RefSeq" id="WP_106236996.1">
    <property type="nucleotide sequence ID" value="NZ_PVNG01000003.1"/>
</dbReference>
<proteinExistence type="predicted"/>
<sequence length="65" mass="7478">MQLTVWNLLGTSDRQARCLGECPDEGIVAFTFRRLLYWDASKIGEDDEDRWTHLQCSKACVTITI</sequence>
<accession>A0A2T0N811</accession>
<dbReference type="Proteomes" id="UP000238312">
    <property type="component" value="Unassembled WGS sequence"/>
</dbReference>
<evidence type="ECO:0000313" key="2">
    <source>
        <dbReference type="Proteomes" id="UP000238312"/>
    </source>
</evidence>
<reference evidence="1 2" key="1">
    <citation type="submission" date="2018-03" db="EMBL/GenBank/DDBJ databases">
        <title>Genomic Encyclopedia of Type Strains, Phase III (KMG-III): the genomes of soil and plant-associated and newly described type strains.</title>
        <authorList>
            <person name="Whitman W."/>
        </authorList>
    </citation>
    <scope>NUCLEOTIDE SEQUENCE [LARGE SCALE GENOMIC DNA]</scope>
    <source>
        <strain evidence="1 2">CGMCC 4.7104</strain>
    </source>
</reference>
<gene>
    <name evidence="1" type="ORF">B0I32_103627</name>
</gene>
<evidence type="ECO:0000313" key="1">
    <source>
        <dbReference type="EMBL" id="PRX68665.1"/>
    </source>
</evidence>
<protein>
    <submittedName>
        <fullName evidence="1">Uncharacterized protein</fullName>
    </submittedName>
</protein>
<name>A0A2T0N811_9ACTN</name>
<comment type="caution">
    <text evidence="1">The sequence shown here is derived from an EMBL/GenBank/DDBJ whole genome shotgun (WGS) entry which is preliminary data.</text>
</comment>
<dbReference type="EMBL" id="PVNG01000003">
    <property type="protein sequence ID" value="PRX68665.1"/>
    <property type="molecule type" value="Genomic_DNA"/>
</dbReference>
<dbReference type="AlphaFoldDB" id="A0A2T0N811"/>
<keyword evidence="2" id="KW-1185">Reference proteome</keyword>
<organism evidence="1 2">
    <name type="scientific">Nonomuraea fuscirosea</name>
    <dbReference type="NCBI Taxonomy" id="1291556"/>
    <lineage>
        <taxon>Bacteria</taxon>
        <taxon>Bacillati</taxon>
        <taxon>Actinomycetota</taxon>
        <taxon>Actinomycetes</taxon>
        <taxon>Streptosporangiales</taxon>
        <taxon>Streptosporangiaceae</taxon>
        <taxon>Nonomuraea</taxon>
    </lineage>
</organism>